<proteinExistence type="predicted"/>
<dbReference type="EMBL" id="JARRAG010000001">
    <property type="protein sequence ID" value="MDG3002358.1"/>
    <property type="molecule type" value="Genomic_DNA"/>
</dbReference>
<evidence type="ECO:0000259" key="1">
    <source>
        <dbReference type="Pfam" id="PF01844"/>
    </source>
</evidence>
<dbReference type="InterPro" id="IPR052892">
    <property type="entry name" value="NA-targeting_endonuclease"/>
</dbReference>
<keyword evidence="3" id="KW-1185">Reference proteome</keyword>
<dbReference type="GO" id="GO:0016787">
    <property type="term" value="F:hydrolase activity"/>
    <property type="evidence" value="ECO:0007669"/>
    <property type="project" value="UniProtKB-KW"/>
</dbReference>
<evidence type="ECO:0000313" key="2">
    <source>
        <dbReference type="EMBL" id="MDG3002358.1"/>
    </source>
</evidence>
<sequence>MDRAIERSVRRRAAGRCEYCRMSQADDELPFEVDHIIAEQHDGRTQEGNLCLACFSCTRHKGPNIAGVDPETGNIVPLFNPRRQKWPRHFRWDGPVLTGRTASGRATIVVLKINLDYRIDLRRALIEEGGFPPP</sequence>
<gene>
    <name evidence="2" type="ORF">PZE19_01025</name>
</gene>
<dbReference type="PANTHER" id="PTHR33877:SF1">
    <property type="entry name" value="TYPE IV METHYL-DIRECTED RESTRICTION ENZYME ECOKMCRA"/>
    <property type="match status" value="1"/>
</dbReference>
<keyword evidence="2" id="KW-0378">Hydrolase</keyword>
<dbReference type="InterPro" id="IPR003615">
    <property type="entry name" value="HNH_nuc"/>
</dbReference>
<reference evidence="2 3" key="1">
    <citation type="submission" date="2023-03" db="EMBL/GenBank/DDBJ databases">
        <title>Paludisphaera mucosa sp. nov. a novel planctomycete from northern fen.</title>
        <authorList>
            <person name="Ivanova A."/>
        </authorList>
    </citation>
    <scope>NUCLEOTIDE SEQUENCE [LARGE SCALE GENOMIC DNA]</scope>
    <source>
        <strain evidence="2 3">Pla2</strain>
    </source>
</reference>
<dbReference type="RefSeq" id="WP_277858722.1">
    <property type="nucleotide sequence ID" value="NZ_JARRAG010000001.1"/>
</dbReference>
<feature type="domain" description="HNH" evidence="1">
    <location>
        <begin position="17"/>
        <end position="62"/>
    </location>
</feature>
<dbReference type="InterPro" id="IPR002711">
    <property type="entry name" value="HNH"/>
</dbReference>
<dbReference type="EC" id="3.1.-.-" evidence="2"/>
<evidence type="ECO:0000313" key="3">
    <source>
        <dbReference type="Proteomes" id="UP001216907"/>
    </source>
</evidence>
<dbReference type="GO" id="GO:0004519">
    <property type="term" value="F:endonuclease activity"/>
    <property type="evidence" value="ECO:0007669"/>
    <property type="project" value="UniProtKB-KW"/>
</dbReference>
<accession>A0ABT6F441</accession>
<dbReference type="Proteomes" id="UP001216907">
    <property type="component" value="Unassembled WGS sequence"/>
</dbReference>
<keyword evidence="2" id="KW-0255">Endonuclease</keyword>
<comment type="caution">
    <text evidence="2">The sequence shown here is derived from an EMBL/GenBank/DDBJ whole genome shotgun (WGS) entry which is preliminary data.</text>
</comment>
<dbReference type="PANTHER" id="PTHR33877">
    <property type="entry name" value="SLL1193 PROTEIN"/>
    <property type="match status" value="1"/>
</dbReference>
<dbReference type="Gene3D" id="1.10.30.50">
    <property type="match status" value="1"/>
</dbReference>
<protein>
    <submittedName>
        <fullName evidence="2">HNH endonuclease signature motif containing protein</fullName>
        <ecNumber evidence="2">3.1.-.-</ecNumber>
    </submittedName>
</protein>
<dbReference type="Pfam" id="PF01844">
    <property type="entry name" value="HNH"/>
    <property type="match status" value="1"/>
</dbReference>
<organism evidence="2 3">
    <name type="scientific">Paludisphaera mucosa</name>
    <dbReference type="NCBI Taxonomy" id="3030827"/>
    <lineage>
        <taxon>Bacteria</taxon>
        <taxon>Pseudomonadati</taxon>
        <taxon>Planctomycetota</taxon>
        <taxon>Planctomycetia</taxon>
        <taxon>Isosphaerales</taxon>
        <taxon>Isosphaeraceae</taxon>
        <taxon>Paludisphaera</taxon>
    </lineage>
</organism>
<name>A0ABT6F441_9BACT</name>
<dbReference type="CDD" id="cd00085">
    <property type="entry name" value="HNHc"/>
    <property type="match status" value="1"/>
</dbReference>
<keyword evidence="2" id="KW-0540">Nuclease</keyword>